<name>A0A8J5HHL5_ZINOF</name>
<keyword evidence="8" id="KW-1185">Reference proteome</keyword>
<dbReference type="GO" id="GO:0005737">
    <property type="term" value="C:cytoplasm"/>
    <property type="evidence" value="ECO:0007669"/>
    <property type="project" value="UniProtKB-SubCell"/>
</dbReference>
<evidence type="ECO:0000256" key="6">
    <source>
        <dbReference type="ARBA" id="ARBA00023186"/>
    </source>
</evidence>
<sequence>MTSLKDYAMRMKEGQNDIYCITDKCKKVVENSSLLDKLKEKGYEVLFMVDAIHEYVVGQLKEFDDKELVSSTKKRLKPDESEMKVWN</sequence>
<dbReference type="PANTHER" id="PTHR11528">
    <property type="entry name" value="HEAT SHOCK PROTEIN 90 FAMILY MEMBER"/>
    <property type="match status" value="1"/>
</dbReference>
<comment type="subcellular location">
    <subcellularLocation>
        <location evidence="1">Cytoplasm</location>
    </subcellularLocation>
</comment>
<dbReference type="SUPFAM" id="SSF54211">
    <property type="entry name" value="Ribosomal protein S5 domain 2-like"/>
    <property type="match status" value="1"/>
</dbReference>
<organism evidence="7 8">
    <name type="scientific">Zingiber officinale</name>
    <name type="common">Ginger</name>
    <name type="synonym">Amomum zingiber</name>
    <dbReference type="NCBI Taxonomy" id="94328"/>
    <lineage>
        <taxon>Eukaryota</taxon>
        <taxon>Viridiplantae</taxon>
        <taxon>Streptophyta</taxon>
        <taxon>Embryophyta</taxon>
        <taxon>Tracheophyta</taxon>
        <taxon>Spermatophyta</taxon>
        <taxon>Magnoliopsida</taxon>
        <taxon>Liliopsida</taxon>
        <taxon>Zingiberales</taxon>
        <taxon>Zingiberaceae</taxon>
        <taxon>Zingiber</taxon>
    </lineage>
</organism>
<evidence type="ECO:0000256" key="3">
    <source>
        <dbReference type="ARBA" id="ARBA00022490"/>
    </source>
</evidence>
<keyword evidence="4" id="KW-0547">Nucleotide-binding</keyword>
<accession>A0A8J5HHL5</accession>
<protein>
    <submittedName>
        <fullName evidence="7">Uncharacterized protein</fullName>
    </submittedName>
</protein>
<keyword evidence="5" id="KW-0067">ATP-binding</keyword>
<dbReference type="GO" id="GO:0016887">
    <property type="term" value="F:ATP hydrolysis activity"/>
    <property type="evidence" value="ECO:0007669"/>
    <property type="project" value="InterPro"/>
</dbReference>
<dbReference type="FunFam" id="3.40.50.11260:FF:000001">
    <property type="entry name" value="Heat shock protein 90 alpha"/>
    <property type="match status" value="1"/>
</dbReference>
<dbReference type="Gene3D" id="3.40.50.11260">
    <property type="match status" value="1"/>
</dbReference>
<dbReference type="InterPro" id="IPR020568">
    <property type="entry name" value="Ribosomal_Su5_D2-typ_SF"/>
</dbReference>
<evidence type="ECO:0000256" key="5">
    <source>
        <dbReference type="ARBA" id="ARBA00022840"/>
    </source>
</evidence>
<proteinExistence type="inferred from homology"/>
<dbReference type="Proteomes" id="UP000734854">
    <property type="component" value="Unassembled WGS sequence"/>
</dbReference>
<dbReference type="GO" id="GO:0005524">
    <property type="term" value="F:ATP binding"/>
    <property type="evidence" value="ECO:0007669"/>
    <property type="project" value="UniProtKB-KW"/>
</dbReference>
<evidence type="ECO:0000313" key="8">
    <source>
        <dbReference type="Proteomes" id="UP000734854"/>
    </source>
</evidence>
<evidence type="ECO:0000256" key="1">
    <source>
        <dbReference type="ARBA" id="ARBA00004496"/>
    </source>
</evidence>
<comment type="similarity">
    <text evidence="2">Belongs to the heat shock protein 90 family.</text>
</comment>
<keyword evidence="6" id="KW-0143">Chaperone</keyword>
<gene>
    <name evidence="7" type="ORF">ZIOFF_010883</name>
</gene>
<evidence type="ECO:0000256" key="2">
    <source>
        <dbReference type="ARBA" id="ARBA00008239"/>
    </source>
</evidence>
<keyword evidence="3" id="KW-0963">Cytoplasm</keyword>
<dbReference type="GO" id="GO:0140662">
    <property type="term" value="F:ATP-dependent protein folding chaperone"/>
    <property type="evidence" value="ECO:0007669"/>
    <property type="project" value="InterPro"/>
</dbReference>
<dbReference type="Pfam" id="PF00183">
    <property type="entry name" value="HSP90"/>
    <property type="match status" value="1"/>
</dbReference>
<comment type="caution">
    <text evidence="7">The sequence shown here is derived from an EMBL/GenBank/DDBJ whole genome shotgun (WGS) entry which is preliminary data.</text>
</comment>
<dbReference type="AlphaFoldDB" id="A0A8J5HHL5"/>
<dbReference type="EMBL" id="JACMSC010000003">
    <property type="protein sequence ID" value="KAG6528699.1"/>
    <property type="molecule type" value="Genomic_DNA"/>
</dbReference>
<reference evidence="7 8" key="1">
    <citation type="submission" date="2020-08" db="EMBL/GenBank/DDBJ databases">
        <title>Plant Genome Project.</title>
        <authorList>
            <person name="Zhang R.-G."/>
        </authorList>
    </citation>
    <scope>NUCLEOTIDE SEQUENCE [LARGE SCALE GENOMIC DNA]</scope>
    <source>
        <tissue evidence="7">Rhizome</tissue>
    </source>
</reference>
<dbReference type="InterPro" id="IPR001404">
    <property type="entry name" value="Hsp90_fam"/>
</dbReference>
<evidence type="ECO:0000256" key="4">
    <source>
        <dbReference type="ARBA" id="ARBA00022741"/>
    </source>
</evidence>
<evidence type="ECO:0000313" key="7">
    <source>
        <dbReference type="EMBL" id="KAG6528699.1"/>
    </source>
</evidence>
<dbReference type="GO" id="GO:0051082">
    <property type="term" value="F:unfolded protein binding"/>
    <property type="evidence" value="ECO:0007669"/>
    <property type="project" value="InterPro"/>
</dbReference>